<feature type="non-terminal residue" evidence="2">
    <location>
        <position position="58"/>
    </location>
</feature>
<dbReference type="EMBL" id="JASCZI010031768">
    <property type="protein sequence ID" value="MED6127396.1"/>
    <property type="molecule type" value="Genomic_DNA"/>
</dbReference>
<dbReference type="Proteomes" id="UP001341840">
    <property type="component" value="Unassembled WGS sequence"/>
</dbReference>
<feature type="compositionally biased region" description="Low complexity" evidence="1">
    <location>
        <begin position="27"/>
        <end position="37"/>
    </location>
</feature>
<sequence length="58" mass="6242">MRLRVEPVDVTTAHSWLPRADSRGMGPATLSAASPTAPTPTACDLFFATFIHTNTLDK</sequence>
<evidence type="ECO:0000256" key="1">
    <source>
        <dbReference type="SAM" id="MobiDB-lite"/>
    </source>
</evidence>
<evidence type="ECO:0000313" key="3">
    <source>
        <dbReference type="Proteomes" id="UP001341840"/>
    </source>
</evidence>
<comment type="caution">
    <text evidence="2">The sequence shown here is derived from an EMBL/GenBank/DDBJ whole genome shotgun (WGS) entry which is preliminary data.</text>
</comment>
<evidence type="ECO:0000313" key="2">
    <source>
        <dbReference type="EMBL" id="MED6127396.1"/>
    </source>
</evidence>
<protein>
    <submittedName>
        <fullName evidence="2">Uncharacterized protein</fullName>
    </submittedName>
</protein>
<reference evidence="2 3" key="1">
    <citation type="journal article" date="2023" name="Plants (Basel)">
        <title>Bridging the Gap: Combining Genomics and Transcriptomics Approaches to Understand Stylosanthes scabra, an Orphan Legume from the Brazilian Caatinga.</title>
        <authorList>
            <person name="Ferreira-Neto J.R.C."/>
            <person name="da Silva M.D."/>
            <person name="Binneck E."/>
            <person name="de Melo N.F."/>
            <person name="da Silva R.H."/>
            <person name="de Melo A.L.T.M."/>
            <person name="Pandolfi V."/>
            <person name="Bustamante F.O."/>
            <person name="Brasileiro-Vidal A.C."/>
            <person name="Benko-Iseppon A.M."/>
        </authorList>
    </citation>
    <scope>NUCLEOTIDE SEQUENCE [LARGE SCALE GENOMIC DNA]</scope>
    <source>
        <tissue evidence="2">Leaves</tissue>
    </source>
</reference>
<feature type="region of interest" description="Disordered" evidence="1">
    <location>
        <begin position="14"/>
        <end position="37"/>
    </location>
</feature>
<name>A0ABU6RUD4_9FABA</name>
<proteinExistence type="predicted"/>
<keyword evidence="3" id="KW-1185">Reference proteome</keyword>
<organism evidence="2 3">
    <name type="scientific">Stylosanthes scabra</name>
    <dbReference type="NCBI Taxonomy" id="79078"/>
    <lineage>
        <taxon>Eukaryota</taxon>
        <taxon>Viridiplantae</taxon>
        <taxon>Streptophyta</taxon>
        <taxon>Embryophyta</taxon>
        <taxon>Tracheophyta</taxon>
        <taxon>Spermatophyta</taxon>
        <taxon>Magnoliopsida</taxon>
        <taxon>eudicotyledons</taxon>
        <taxon>Gunneridae</taxon>
        <taxon>Pentapetalae</taxon>
        <taxon>rosids</taxon>
        <taxon>fabids</taxon>
        <taxon>Fabales</taxon>
        <taxon>Fabaceae</taxon>
        <taxon>Papilionoideae</taxon>
        <taxon>50 kb inversion clade</taxon>
        <taxon>dalbergioids sensu lato</taxon>
        <taxon>Dalbergieae</taxon>
        <taxon>Pterocarpus clade</taxon>
        <taxon>Stylosanthes</taxon>
    </lineage>
</organism>
<gene>
    <name evidence="2" type="ORF">PIB30_087769</name>
</gene>
<accession>A0ABU6RUD4</accession>